<dbReference type="SUPFAM" id="SSF50729">
    <property type="entry name" value="PH domain-like"/>
    <property type="match status" value="2"/>
</dbReference>
<evidence type="ECO:0000256" key="3">
    <source>
        <dbReference type="ARBA" id="ARBA00022723"/>
    </source>
</evidence>
<dbReference type="SUPFAM" id="SSF46785">
    <property type="entry name" value="Winged helix' DNA-binding domain"/>
    <property type="match status" value="1"/>
</dbReference>
<feature type="region of interest" description="Disordered" evidence="8">
    <location>
        <begin position="228"/>
        <end position="248"/>
    </location>
</feature>
<reference evidence="10 11" key="1">
    <citation type="submission" date="2016-03" db="EMBL/GenBank/DDBJ databases">
        <title>Comparative genomics of the ectomycorrhizal sister species Rhizopogon vinicolor and Rhizopogon vesiculosus (Basidiomycota: Boletales) reveals a divergence of the mating type B locus.</title>
        <authorList>
            <person name="Mujic A.B."/>
            <person name="Kuo A."/>
            <person name="Tritt A."/>
            <person name="Lipzen A."/>
            <person name="Chen C."/>
            <person name="Johnson J."/>
            <person name="Sharma A."/>
            <person name="Barry K."/>
            <person name="Grigoriev I.V."/>
            <person name="Spatafora J.W."/>
        </authorList>
    </citation>
    <scope>NUCLEOTIDE SEQUENCE [LARGE SCALE GENOMIC DNA]</scope>
    <source>
        <strain evidence="10 11">AM-OR11-056</strain>
    </source>
</reference>
<evidence type="ECO:0000313" key="10">
    <source>
        <dbReference type="EMBL" id="OJA20267.1"/>
    </source>
</evidence>
<dbReference type="GO" id="GO:0032266">
    <property type="term" value="F:phosphatidylinositol-3-phosphate binding"/>
    <property type="evidence" value="ECO:0007669"/>
    <property type="project" value="UniProtKB-UniRule"/>
</dbReference>
<gene>
    <name evidence="10" type="ORF">AZE42_04302</name>
</gene>
<proteinExistence type="inferred from homology"/>
<dbReference type="InterPro" id="IPR011993">
    <property type="entry name" value="PH-like_dom_sf"/>
</dbReference>
<dbReference type="EMBL" id="LVVM01000661">
    <property type="protein sequence ID" value="OJA20267.1"/>
    <property type="molecule type" value="Genomic_DNA"/>
</dbReference>
<dbReference type="Gene3D" id="1.10.10.10">
    <property type="entry name" value="Winged helix-like DNA-binding domain superfamily/Winged helix DNA-binding domain"/>
    <property type="match status" value="2"/>
</dbReference>
<evidence type="ECO:0000313" key="11">
    <source>
        <dbReference type="Proteomes" id="UP000183567"/>
    </source>
</evidence>
<feature type="compositionally biased region" description="Low complexity" evidence="8">
    <location>
        <begin position="167"/>
        <end position="191"/>
    </location>
</feature>
<dbReference type="Gene3D" id="6.10.140.260">
    <property type="match status" value="1"/>
</dbReference>
<sequence length="636" mass="68111">MALRRYTTSIDGTIPVPALLYGDEELLASQDGVGIYDCLQKAPDHQSGTVHVSTHRLFFVHSQRPASHSFTMDLLHVTRTNYYAGLFTSSSKVSLFLDADTALLSNTTSGQGAEIFESWECEVCSHRNPPGLSPSAARICALCGVPRSAVVGPTTPEPSSQSKSTTLSLPASSYNSLSSSSSPGLISPQPSTNGDSDGIACPACTFLNHPSLRVCEMCMTSLPKIERTGGMRAKSAPSSRPASPSPIGDNVDAANLLIKLSFRKGGDKSFYNILRRALKSQAWEASTAPGKRIGLNVRSGTSSLAVPSPSRGTTPVTTRRSGIGGECNLDVLLSMLTSSFVSLDGIMRNVEESAHNTETDLNDSLKDLEAIMVKAKDLVHLAAELNEKLTASSTTTTTISTPASSVSFATPGTQPPSLFSITTLVPSTEHNEAKFIRSSLSQLGLQMSNAPITPDMIRDERKWIEELARELAGVLQGSPDDIPGKKYVGMMKERGIVGLDEVWGGWNRARGVALIPPSTLLQVLPYLPAYTSPPIRSRVFKSGLSVLHMPPYTHASFTARMVGYLVMFGTWTTSQIAQEEGITIGLADEMIAAIEADGVICRDDERSAIKGGGSGTASEIGWFRNDFLDYIWDGQL</sequence>
<dbReference type="InterPro" id="IPR037855">
    <property type="entry name" value="Vps36"/>
</dbReference>
<dbReference type="InterPro" id="IPR036390">
    <property type="entry name" value="WH_DNA-bd_sf"/>
</dbReference>
<comment type="subunit">
    <text evidence="7">Component of the endosomal sorting complex required for transport II (ESCRT-II).</text>
</comment>
<dbReference type="GO" id="GO:0008270">
    <property type="term" value="F:zinc ion binding"/>
    <property type="evidence" value="ECO:0007669"/>
    <property type="project" value="UniProtKB-KW"/>
</dbReference>
<evidence type="ECO:0000256" key="5">
    <source>
        <dbReference type="ARBA" id="ARBA00022833"/>
    </source>
</evidence>
<dbReference type="PROSITE" id="PS51495">
    <property type="entry name" value="GLUE"/>
    <property type="match status" value="1"/>
</dbReference>
<comment type="caution">
    <text evidence="10">The sequence shown here is derived from an EMBL/GenBank/DDBJ whole genome shotgun (WGS) entry which is preliminary data.</text>
</comment>
<keyword evidence="2 7" id="KW-0813">Transport</keyword>
<evidence type="ECO:0000256" key="4">
    <source>
        <dbReference type="ARBA" id="ARBA00022771"/>
    </source>
</evidence>
<dbReference type="OrthoDB" id="271448at2759"/>
<dbReference type="PANTHER" id="PTHR13128">
    <property type="entry name" value="VACUOLAR PROTEIN-SORTING-ASSOCIATED PROTEIN 36"/>
    <property type="match status" value="1"/>
</dbReference>
<dbReference type="PANTHER" id="PTHR13128:SF12">
    <property type="entry name" value="VACUOLAR PROTEIN-SORTING-ASSOCIATED PROTEIN 36"/>
    <property type="match status" value="1"/>
</dbReference>
<dbReference type="GO" id="GO:0043130">
    <property type="term" value="F:ubiquitin binding"/>
    <property type="evidence" value="ECO:0007669"/>
    <property type="project" value="UniProtKB-UniRule"/>
</dbReference>
<evidence type="ECO:0000259" key="9">
    <source>
        <dbReference type="PROSITE" id="PS51495"/>
    </source>
</evidence>
<comment type="function">
    <text evidence="7">Component of the ESCRT-II complex (endosomal sorting complex required for transport II), which is required for multivesicular body (MVB) formation and sorting of endosomal cargo proteins into MVBs.</text>
</comment>
<accession>A0A1J8QK30</accession>
<feature type="compositionally biased region" description="Polar residues" evidence="8">
    <location>
        <begin position="157"/>
        <end position="166"/>
    </location>
</feature>
<keyword evidence="7" id="KW-0963">Cytoplasm</keyword>
<protein>
    <recommendedName>
        <fullName evidence="7">Vacuolar protein-sorting-associated protein 36</fullName>
    </recommendedName>
    <alternativeName>
        <fullName evidence="7">ESCRT-II complex subunit VPS36</fullName>
    </alternativeName>
</protein>
<evidence type="ECO:0000256" key="8">
    <source>
        <dbReference type="SAM" id="MobiDB-lite"/>
    </source>
</evidence>
<evidence type="ECO:0000256" key="6">
    <source>
        <dbReference type="ARBA" id="ARBA00022927"/>
    </source>
</evidence>
<feature type="region of interest" description="Disordered" evidence="8">
    <location>
        <begin position="300"/>
        <end position="320"/>
    </location>
</feature>
<dbReference type="AlphaFoldDB" id="A0A1J8QK30"/>
<comment type="subcellular location">
    <subcellularLocation>
        <location evidence="7">Cytoplasm</location>
    </subcellularLocation>
    <subcellularLocation>
        <location evidence="7">Endosome</location>
    </subcellularLocation>
</comment>
<feature type="region of interest" description="Disordered" evidence="8">
    <location>
        <begin position="151"/>
        <end position="193"/>
    </location>
</feature>
<dbReference type="InterPro" id="IPR036388">
    <property type="entry name" value="WH-like_DNA-bd_sf"/>
</dbReference>
<evidence type="ECO:0000256" key="2">
    <source>
        <dbReference type="ARBA" id="ARBA00022448"/>
    </source>
</evidence>
<dbReference type="GO" id="GO:0031902">
    <property type="term" value="C:late endosome membrane"/>
    <property type="evidence" value="ECO:0007669"/>
    <property type="project" value="UniProtKB-UniRule"/>
</dbReference>
<name>A0A1J8QK30_9AGAM</name>
<evidence type="ECO:0000256" key="7">
    <source>
        <dbReference type="RuleBase" id="RU367095"/>
    </source>
</evidence>
<keyword evidence="11" id="KW-1185">Reference proteome</keyword>
<keyword evidence="3" id="KW-0479">Metal-binding</keyword>
<keyword evidence="7" id="KW-0967">Endosome</keyword>
<dbReference type="GO" id="GO:0000814">
    <property type="term" value="C:ESCRT II complex"/>
    <property type="evidence" value="ECO:0007669"/>
    <property type="project" value="UniProtKB-UniRule"/>
</dbReference>
<dbReference type="GO" id="GO:0043328">
    <property type="term" value="P:protein transport to vacuole involved in ubiquitin-dependent protein catabolic process via the multivesicular body sorting pathway"/>
    <property type="evidence" value="ECO:0007669"/>
    <property type="project" value="UniProtKB-UniRule"/>
</dbReference>
<keyword evidence="5" id="KW-0862">Zinc</keyword>
<dbReference type="InterPro" id="IPR040608">
    <property type="entry name" value="Snf8/Vps36"/>
</dbReference>
<dbReference type="STRING" id="180088.A0A1J8QK30"/>
<dbReference type="Gene3D" id="2.30.29.30">
    <property type="entry name" value="Pleckstrin-homology domain (PH domain)/Phosphotyrosine-binding domain (PTB)"/>
    <property type="match status" value="2"/>
</dbReference>
<evidence type="ECO:0000256" key="1">
    <source>
        <dbReference type="ARBA" id="ARBA00009697"/>
    </source>
</evidence>
<dbReference type="Pfam" id="PF04157">
    <property type="entry name" value="EAP30"/>
    <property type="match status" value="1"/>
</dbReference>
<keyword evidence="6 7" id="KW-0653">Protein transport</keyword>
<comment type="similarity">
    <text evidence="1 7">Belongs to the VPS36 family.</text>
</comment>
<dbReference type="InterPro" id="IPR001876">
    <property type="entry name" value="Znf_RanBP2"/>
</dbReference>
<dbReference type="Proteomes" id="UP000183567">
    <property type="component" value="Unassembled WGS sequence"/>
</dbReference>
<dbReference type="Pfam" id="PF11605">
    <property type="entry name" value="Vps36_ESCRT-II"/>
    <property type="match status" value="1"/>
</dbReference>
<dbReference type="InterPro" id="IPR021648">
    <property type="entry name" value="GLUE_dom"/>
</dbReference>
<organism evidence="10 11">
    <name type="scientific">Rhizopogon vesiculosus</name>
    <dbReference type="NCBI Taxonomy" id="180088"/>
    <lineage>
        <taxon>Eukaryota</taxon>
        <taxon>Fungi</taxon>
        <taxon>Dikarya</taxon>
        <taxon>Basidiomycota</taxon>
        <taxon>Agaricomycotina</taxon>
        <taxon>Agaricomycetes</taxon>
        <taxon>Agaricomycetidae</taxon>
        <taxon>Boletales</taxon>
        <taxon>Suillineae</taxon>
        <taxon>Rhizopogonaceae</taxon>
        <taxon>Rhizopogon</taxon>
    </lineage>
</organism>
<keyword evidence="4" id="KW-0863">Zinc-finger</keyword>
<feature type="compositionally biased region" description="Low complexity" evidence="8">
    <location>
        <begin position="232"/>
        <end position="246"/>
    </location>
</feature>
<dbReference type="SMART" id="SM00547">
    <property type="entry name" value="ZnF_RBZ"/>
    <property type="match status" value="2"/>
</dbReference>
<feature type="domain" description="GLUE N-terminal" evidence="9">
    <location>
        <begin position="10"/>
        <end position="290"/>
    </location>
</feature>